<proteinExistence type="predicted"/>
<sequence>MAYAIQLYREDEGKTNNEQRSLCILCCQAEEKMGAEKKPTRKTMGGLPAKKKKTLLSTASSLQQ</sequence>
<dbReference type="EMBL" id="KN825379">
    <property type="protein sequence ID" value="KIK91515.1"/>
    <property type="molecule type" value="Genomic_DNA"/>
</dbReference>
<dbReference type="HOGENOM" id="CLU_2868352_0_0_1"/>
<feature type="compositionally biased region" description="Low complexity" evidence="1">
    <location>
        <begin position="55"/>
        <end position="64"/>
    </location>
</feature>
<keyword evidence="3" id="KW-1185">Reference proteome</keyword>
<evidence type="ECO:0000256" key="1">
    <source>
        <dbReference type="SAM" id="MobiDB-lite"/>
    </source>
</evidence>
<name>A0A0D0E3D8_9AGAM</name>
<dbReference type="InParanoid" id="A0A0D0E3D8"/>
<reference evidence="3" key="2">
    <citation type="submission" date="2015-01" db="EMBL/GenBank/DDBJ databases">
        <title>Evolutionary Origins and Diversification of the Mycorrhizal Mutualists.</title>
        <authorList>
            <consortium name="DOE Joint Genome Institute"/>
            <consortium name="Mycorrhizal Genomics Consortium"/>
            <person name="Kohler A."/>
            <person name="Kuo A."/>
            <person name="Nagy L.G."/>
            <person name="Floudas D."/>
            <person name="Copeland A."/>
            <person name="Barry K.W."/>
            <person name="Cichocki N."/>
            <person name="Veneault-Fourrey C."/>
            <person name="LaButti K."/>
            <person name="Lindquist E.A."/>
            <person name="Lipzen A."/>
            <person name="Lundell T."/>
            <person name="Morin E."/>
            <person name="Murat C."/>
            <person name="Riley R."/>
            <person name="Ohm R."/>
            <person name="Sun H."/>
            <person name="Tunlid A."/>
            <person name="Henrissat B."/>
            <person name="Grigoriev I.V."/>
            <person name="Hibbett D.S."/>
            <person name="Martin F."/>
        </authorList>
    </citation>
    <scope>NUCLEOTIDE SEQUENCE [LARGE SCALE GENOMIC DNA]</scope>
    <source>
        <strain evidence="3">Ve08.2h10</strain>
    </source>
</reference>
<gene>
    <name evidence="2" type="ORF">PAXRUDRAFT_13752</name>
</gene>
<organism evidence="2 3">
    <name type="scientific">Paxillus rubicundulus Ve08.2h10</name>
    <dbReference type="NCBI Taxonomy" id="930991"/>
    <lineage>
        <taxon>Eukaryota</taxon>
        <taxon>Fungi</taxon>
        <taxon>Dikarya</taxon>
        <taxon>Basidiomycota</taxon>
        <taxon>Agaricomycotina</taxon>
        <taxon>Agaricomycetes</taxon>
        <taxon>Agaricomycetidae</taxon>
        <taxon>Boletales</taxon>
        <taxon>Paxilineae</taxon>
        <taxon>Paxillaceae</taxon>
        <taxon>Paxillus</taxon>
    </lineage>
</organism>
<dbReference type="Proteomes" id="UP000054538">
    <property type="component" value="Unassembled WGS sequence"/>
</dbReference>
<evidence type="ECO:0000313" key="3">
    <source>
        <dbReference type="Proteomes" id="UP000054538"/>
    </source>
</evidence>
<accession>A0A0D0E3D8</accession>
<protein>
    <submittedName>
        <fullName evidence="2">Uncharacterized protein</fullName>
    </submittedName>
</protein>
<dbReference type="AlphaFoldDB" id="A0A0D0E3D8"/>
<evidence type="ECO:0000313" key="2">
    <source>
        <dbReference type="EMBL" id="KIK91515.1"/>
    </source>
</evidence>
<feature type="region of interest" description="Disordered" evidence="1">
    <location>
        <begin position="35"/>
        <end position="64"/>
    </location>
</feature>
<reference evidence="2 3" key="1">
    <citation type="submission" date="2014-04" db="EMBL/GenBank/DDBJ databases">
        <authorList>
            <consortium name="DOE Joint Genome Institute"/>
            <person name="Kuo A."/>
            <person name="Kohler A."/>
            <person name="Jargeat P."/>
            <person name="Nagy L.G."/>
            <person name="Floudas D."/>
            <person name="Copeland A."/>
            <person name="Barry K.W."/>
            <person name="Cichocki N."/>
            <person name="Veneault-Fourrey C."/>
            <person name="LaButti K."/>
            <person name="Lindquist E.A."/>
            <person name="Lipzen A."/>
            <person name="Lundell T."/>
            <person name="Morin E."/>
            <person name="Murat C."/>
            <person name="Sun H."/>
            <person name="Tunlid A."/>
            <person name="Henrissat B."/>
            <person name="Grigoriev I.V."/>
            <person name="Hibbett D.S."/>
            <person name="Martin F."/>
            <person name="Nordberg H.P."/>
            <person name="Cantor M.N."/>
            <person name="Hua S.X."/>
        </authorList>
    </citation>
    <scope>NUCLEOTIDE SEQUENCE [LARGE SCALE GENOMIC DNA]</scope>
    <source>
        <strain evidence="2 3">Ve08.2h10</strain>
    </source>
</reference>